<protein>
    <recommendedName>
        <fullName evidence="4">Tetratricopeptide repeat protein</fullName>
    </recommendedName>
</protein>
<dbReference type="AlphaFoldDB" id="A0A2T5J7W2"/>
<feature type="transmembrane region" description="Helical" evidence="1">
    <location>
        <begin position="7"/>
        <end position="23"/>
    </location>
</feature>
<reference evidence="2 3" key="1">
    <citation type="submission" date="2018-04" db="EMBL/GenBank/DDBJ databases">
        <title>Genomic Encyclopedia of Archaeal and Bacterial Type Strains, Phase II (KMG-II): from individual species to whole genera.</title>
        <authorList>
            <person name="Goeker M."/>
        </authorList>
    </citation>
    <scope>NUCLEOTIDE SEQUENCE [LARGE SCALE GENOMIC DNA]</scope>
    <source>
        <strain evidence="2 3">DSM 26809</strain>
    </source>
</reference>
<sequence>MFTNRARLFVIAAFLLLCAFFMYQHTYELVGVAVIFIVMLLWGYFKEGPIILAAKSFHNKDYDKADALLKQIRNPDLLSKKRRGFYEFIMGGICLQRQDFEEASAHYELAAQYPLRTANDHVAALVHVANISIRLGNFEKAATYLQLAKEKEEQVTAKMKAVIEKIEMELERKNLGKNQE</sequence>
<feature type="transmembrane region" description="Helical" evidence="1">
    <location>
        <begin position="29"/>
        <end position="45"/>
    </location>
</feature>
<keyword evidence="1" id="KW-1133">Transmembrane helix</keyword>
<accession>A0A2T5J7W2</accession>
<proteinExistence type="predicted"/>
<evidence type="ECO:0000313" key="2">
    <source>
        <dbReference type="EMBL" id="PTQ95161.1"/>
    </source>
</evidence>
<dbReference type="Proteomes" id="UP000244168">
    <property type="component" value="Unassembled WGS sequence"/>
</dbReference>
<gene>
    <name evidence="2" type="ORF">C8P68_106376</name>
</gene>
<dbReference type="InterPro" id="IPR011990">
    <property type="entry name" value="TPR-like_helical_dom_sf"/>
</dbReference>
<evidence type="ECO:0000256" key="1">
    <source>
        <dbReference type="SAM" id="Phobius"/>
    </source>
</evidence>
<keyword evidence="3" id="KW-1185">Reference proteome</keyword>
<keyword evidence="1" id="KW-0812">Transmembrane</keyword>
<organism evidence="2 3">
    <name type="scientific">Mucilaginibacter yixingensis</name>
    <dbReference type="NCBI Taxonomy" id="1295612"/>
    <lineage>
        <taxon>Bacteria</taxon>
        <taxon>Pseudomonadati</taxon>
        <taxon>Bacteroidota</taxon>
        <taxon>Sphingobacteriia</taxon>
        <taxon>Sphingobacteriales</taxon>
        <taxon>Sphingobacteriaceae</taxon>
        <taxon>Mucilaginibacter</taxon>
    </lineage>
</organism>
<dbReference type="EMBL" id="QAOQ01000006">
    <property type="protein sequence ID" value="PTQ95161.1"/>
    <property type="molecule type" value="Genomic_DNA"/>
</dbReference>
<keyword evidence="1" id="KW-0472">Membrane</keyword>
<comment type="caution">
    <text evidence="2">The sequence shown here is derived from an EMBL/GenBank/DDBJ whole genome shotgun (WGS) entry which is preliminary data.</text>
</comment>
<dbReference type="SUPFAM" id="SSF48452">
    <property type="entry name" value="TPR-like"/>
    <property type="match status" value="1"/>
</dbReference>
<dbReference type="Gene3D" id="1.25.40.10">
    <property type="entry name" value="Tetratricopeptide repeat domain"/>
    <property type="match status" value="1"/>
</dbReference>
<evidence type="ECO:0000313" key="3">
    <source>
        <dbReference type="Proteomes" id="UP000244168"/>
    </source>
</evidence>
<name>A0A2T5J7W2_9SPHI</name>
<evidence type="ECO:0008006" key="4">
    <source>
        <dbReference type="Google" id="ProtNLM"/>
    </source>
</evidence>